<dbReference type="EMBL" id="CAKLPZ010000001">
    <property type="protein sequence ID" value="CAH0999796.1"/>
    <property type="molecule type" value="Genomic_DNA"/>
</dbReference>
<reference evidence="6" key="1">
    <citation type="submission" date="2021-12" db="EMBL/GenBank/DDBJ databases">
        <authorList>
            <person name="Rodrigo-Torres L."/>
            <person name="Arahal R. D."/>
            <person name="Lucena T."/>
        </authorList>
    </citation>
    <scope>NUCLEOTIDE SEQUENCE</scope>
    <source>
        <strain evidence="6">CECT 8419</strain>
    </source>
</reference>
<evidence type="ECO:0000313" key="7">
    <source>
        <dbReference type="Proteomes" id="UP000837803"/>
    </source>
</evidence>
<evidence type="ECO:0000256" key="5">
    <source>
        <dbReference type="SAM" id="Phobius"/>
    </source>
</evidence>
<evidence type="ECO:0000256" key="1">
    <source>
        <dbReference type="ARBA" id="ARBA00004141"/>
    </source>
</evidence>
<keyword evidence="4 5" id="KW-0472">Membrane</keyword>
<feature type="transmembrane region" description="Helical" evidence="5">
    <location>
        <begin position="232"/>
        <end position="251"/>
    </location>
</feature>
<proteinExistence type="predicted"/>
<feature type="transmembrane region" description="Helical" evidence="5">
    <location>
        <begin position="171"/>
        <end position="189"/>
    </location>
</feature>
<evidence type="ECO:0000256" key="3">
    <source>
        <dbReference type="ARBA" id="ARBA00022989"/>
    </source>
</evidence>
<dbReference type="Pfam" id="PF01758">
    <property type="entry name" value="SBF"/>
    <property type="match status" value="1"/>
</dbReference>
<name>A0ABM9AZZ4_9BACT</name>
<evidence type="ECO:0000256" key="4">
    <source>
        <dbReference type="ARBA" id="ARBA00023136"/>
    </source>
</evidence>
<keyword evidence="2 5" id="KW-0812">Transmembrane</keyword>
<dbReference type="PANTHER" id="PTHR10361">
    <property type="entry name" value="SODIUM-BILE ACID COTRANSPORTER"/>
    <property type="match status" value="1"/>
</dbReference>
<feature type="transmembrane region" description="Helical" evidence="5">
    <location>
        <begin position="64"/>
        <end position="87"/>
    </location>
</feature>
<feature type="transmembrane region" description="Helical" evidence="5">
    <location>
        <begin position="129"/>
        <end position="150"/>
    </location>
</feature>
<feature type="transmembrane region" description="Helical" evidence="5">
    <location>
        <begin position="201"/>
        <end position="220"/>
    </location>
</feature>
<dbReference type="InterPro" id="IPR004710">
    <property type="entry name" value="Bilac:Na_transpt"/>
</dbReference>
<dbReference type="InterPro" id="IPR038770">
    <property type="entry name" value="Na+/solute_symporter_sf"/>
</dbReference>
<dbReference type="InterPro" id="IPR002657">
    <property type="entry name" value="BilAc:Na_symport/Acr3"/>
</dbReference>
<comment type="subcellular location">
    <subcellularLocation>
        <location evidence="1">Membrane</location>
        <topology evidence="1">Multi-pass membrane protein</topology>
    </subcellularLocation>
</comment>
<evidence type="ECO:0000256" key="2">
    <source>
        <dbReference type="ARBA" id="ARBA00022692"/>
    </source>
</evidence>
<dbReference type="RefSeq" id="WP_238750009.1">
    <property type="nucleotide sequence ID" value="NZ_CAKLPZ010000001.1"/>
</dbReference>
<feature type="transmembrane region" description="Helical" evidence="5">
    <location>
        <begin position="263"/>
        <end position="281"/>
    </location>
</feature>
<comment type="caution">
    <text evidence="6">The sequence shown here is derived from an EMBL/GenBank/DDBJ whole genome shotgun (WGS) entry which is preliminary data.</text>
</comment>
<dbReference type="Proteomes" id="UP000837803">
    <property type="component" value="Unassembled WGS sequence"/>
</dbReference>
<keyword evidence="3 5" id="KW-1133">Transmembrane helix</keyword>
<accession>A0ABM9AZZ4</accession>
<sequence length="296" mass="31807">MLDFLIAAVLALIMFSIGLSLRPNDFRHLILSPKALFTGLFLQLFALPVLAFTVTGLSEINTSFGLGFLVLAACPGGLSSNMVSFLLRANTALAVSLTLCNSLLSVLTVPILVNLALDRYAPPGTTAHLPLIATALRICLIVLLPVLVGMAVRYLLPNLARSVRPYTRRGALLLLASVFLLKLFAPVQQGGSALTLLEVRSILPIALLINVSALSLGKLAGMVLRLGRDNELTLGVEVGIQNTSLAFLIAGTFLHNEQALKPALIYAMFTFFTALAYGLLLKPHMREKLYADLTGW</sequence>
<dbReference type="PANTHER" id="PTHR10361:SF24">
    <property type="entry name" value="P3 PROTEIN"/>
    <property type="match status" value="1"/>
</dbReference>
<protein>
    <submittedName>
        <fullName evidence="6">Pantothenates transporter PanS</fullName>
    </submittedName>
</protein>
<organism evidence="6 7">
    <name type="scientific">Neolewinella maritima</name>
    <dbReference type="NCBI Taxonomy" id="1383882"/>
    <lineage>
        <taxon>Bacteria</taxon>
        <taxon>Pseudomonadati</taxon>
        <taxon>Bacteroidota</taxon>
        <taxon>Saprospiria</taxon>
        <taxon>Saprospirales</taxon>
        <taxon>Lewinellaceae</taxon>
        <taxon>Neolewinella</taxon>
    </lineage>
</organism>
<gene>
    <name evidence="6" type="primary">panS</name>
    <name evidence="6" type="ORF">LEM8419_01096</name>
</gene>
<feature type="transmembrane region" description="Helical" evidence="5">
    <location>
        <begin position="6"/>
        <end position="23"/>
    </location>
</feature>
<feature type="transmembrane region" description="Helical" evidence="5">
    <location>
        <begin position="35"/>
        <end position="58"/>
    </location>
</feature>
<keyword evidence="7" id="KW-1185">Reference proteome</keyword>
<dbReference type="Gene3D" id="1.20.1530.20">
    <property type="match status" value="1"/>
</dbReference>
<feature type="transmembrane region" description="Helical" evidence="5">
    <location>
        <begin position="94"/>
        <end position="117"/>
    </location>
</feature>
<evidence type="ECO:0000313" key="6">
    <source>
        <dbReference type="EMBL" id="CAH0999796.1"/>
    </source>
</evidence>